<keyword evidence="2" id="KW-1185">Reference proteome</keyword>
<gene>
    <name evidence="1" type="ORF">P7680_03715</name>
</gene>
<accession>A0ABT6G7R1</accession>
<reference evidence="1 2" key="1">
    <citation type="submission" date="2023-03" db="EMBL/GenBank/DDBJ databases">
        <title>Strain FZY0004 represents a novel species in the genus Thalassospira isolated from seawater.</title>
        <authorList>
            <person name="Fu Z.-Y."/>
        </authorList>
    </citation>
    <scope>NUCLEOTIDE SEQUENCE [LARGE SCALE GENOMIC DNA]</scope>
    <source>
        <strain evidence="1 2">FZY0004</strain>
    </source>
</reference>
<sequence>MIGALNSAVGSIFSASRTQPAQGAAVSPELTAQVQTVADKSALQTVRVSAGGFGMTDAPTKAALLRAQEASQAASGDDASGANGRAGIPFANAPGLEEYYSNDYSPSQSGDLKNMAPLRMPNAEDISALGSFVSDKFTQFLAQNGIPEAPDTIRFDDHGQMVLPSGYPYGDELKQALADNPGMERALRDLNGMSSQFAEIQKLKPYLDEVAQAQTQAESDAIVAKYMHLFDQNRAASQIALTFSKSGEVAVTADGKPLDLGQDSLIA</sequence>
<name>A0ABT6G7R1_9PROT</name>
<protein>
    <submittedName>
        <fullName evidence="1">Uncharacterized protein</fullName>
    </submittedName>
</protein>
<proteinExistence type="predicted"/>
<dbReference type="RefSeq" id="WP_114101674.1">
    <property type="nucleotide sequence ID" value="NZ_JARSBO010000002.1"/>
</dbReference>
<comment type="caution">
    <text evidence="1">The sequence shown here is derived from an EMBL/GenBank/DDBJ whole genome shotgun (WGS) entry which is preliminary data.</text>
</comment>
<dbReference type="EMBL" id="JARSBO010000002">
    <property type="protein sequence ID" value="MDG4718088.1"/>
    <property type="molecule type" value="Genomic_DNA"/>
</dbReference>
<evidence type="ECO:0000313" key="1">
    <source>
        <dbReference type="EMBL" id="MDG4718088.1"/>
    </source>
</evidence>
<evidence type="ECO:0000313" key="2">
    <source>
        <dbReference type="Proteomes" id="UP001529180"/>
    </source>
</evidence>
<dbReference type="Proteomes" id="UP001529180">
    <property type="component" value="Unassembled WGS sequence"/>
</dbReference>
<organism evidence="1 2">
    <name type="scientific">Thalassospira aquimaris</name>
    <dbReference type="NCBI Taxonomy" id="3037796"/>
    <lineage>
        <taxon>Bacteria</taxon>
        <taxon>Pseudomonadati</taxon>
        <taxon>Pseudomonadota</taxon>
        <taxon>Alphaproteobacteria</taxon>
        <taxon>Rhodospirillales</taxon>
        <taxon>Thalassospiraceae</taxon>
        <taxon>Thalassospira</taxon>
    </lineage>
</organism>